<name>A0A2C6DKD8_9GAMM</name>
<feature type="domain" description="PRD" evidence="2">
    <location>
        <begin position="171"/>
        <end position="280"/>
    </location>
</feature>
<keyword evidence="1" id="KW-0677">Repeat</keyword>
<dbReference type="STRING" id="1111728.GCA_000427805_01198"/>
<dbReference type="SUPFAM" id="SSF63520">
    <property type="entry name" value="PTS-regulatory domain, PRD"/>
    <property type="match status" value="2"/>
</dbReference>
<protein>
    <submittedName>
        <fullName evidence="3">Transcription antiterminator LicT</fullName>
    </submittedName>
</protein>
<dbReference type="RefSeq" id="WP_029094305.1">
    <property type="nucleotide sequence ID" value="NZ_PDDX01000001.1"/>
</dbReference>
<dbReference type="PROSITE" id="PS51372">
    <property type="entry name" value="PRD_2"/>
    <property type="match status" value="2"/>
</dbReference>
<dbReference type="NCBIfam" id="NF046042">
    <property type="entry name" value="LicT"/>
    <property type="match status" value="1"/>
</dbReference>
<dbReference type="Proteomes" id="UP000224974">
    <property type="component" value="Unassembled WGS sequence"/>
</dbReference>
<feature type="domain" description="PRD" evidence="2">
    <location>
        <begin position="65"/>
        <end position="170"/>
    </location>
</feature>
<comment type="caution">
    <text evidence="3">The sequence shown here is derived from an EMBL/GenBank/DDBJ whole genome shotgun (WGS) entry which is preliminary data.</text>
</comment>
<dbReference type="Pfam" id="PF00874">
    <property type="entry name" value="PRD"/>
    <property type="match status" value="2"/>
</dbReference>
<dbReference type="SUPFAM" id="SSF50151">
    <property type="entry name" value="SacY-like RNA-binding domain"/>
    <property type="match status" value="1"/>
</dbReference>
<accession>A0A2C6DKD8</accession>
<dbReference type="PANTHER" id="PTHR30185:SF15">
    <property type="entry name" value="CRYPTIC BETA-GLUCOSIDE BGL OPERON ANTITERMINATOR"/>
    <property type="match status" value="1"/>
</dbReference>
<organism evidence="3 4">
    <name type="scientific">Budvicia aquatica</name>
    <dbReference type="NCBI Taxonomy" id="82979"/>
    <lineage>
        <taxon>Bacteria</taxon>
        <taxon>Pseudomonadati</taxon>
        <taxon>Pseudomonadota</taxon>
        <taxon>Gammaproteobacteria</taxon>
        <taxon>Enterobacterales</taxon>
        <taxon>Budviciaceae</taxon>
        <taxon>Budvicia</taxon>
    </lineage>
</organism>
<proteinExistence type="predicted"/>
<evidence type="ECO:0000256" key="1">
    <source>
        <dbReference type="ARBA" id="ARBA00022737"/>
    </source>
</evidence>
<dbReference type="InterPro" id="IPR050661">
    <property type="entry name" value="BglG_antiterminators"/>
</dbReference>
<dbReference type="GO" id="GO:0006355">
    <property type="term" value="P:regulation of DNA-templated transcription"/>
    <property type="evidence" value="ECO:0007669"/>
    <property type="project" value="InterPro"/>
</dbReference>
<dbReference type="Gene3D" id="1.10.1790.10">
    <property type="entry name" value="PRD domain"/>
    <property type="match status" value="2"/>
</dbReference>
<dbReference type="Pfam" id="PF03123">
    <property type="entry name" value="CAT_RBD"/>
    <property type="match status" value="1"/>
</dbReference>
<keyword evidence="4" id="KW-1185">Reference proteome</keyword>
<dbReference type="GO" id="GO:0003723">
    <property type="term" value="F:RNA binding"/>
    <property type="evidence" value="ECO:0007669"/>
    <property type="project" value="InterPro"/>
</dbReference>
<evidence type="ECO:0000313" key="4">
    <source>
        <dbReference type="Proteomes" id="UP000224974"/>
    </source>
</evidence>
<evidence type="ECO:0000259" key="2">
    <source>
        <dbReference type="PROSITE" id="PS51372"/>
    </source>
</evidence>
<dbReference type="InterPro" id="IPR011608">
    <property type="entry name" value="PRD"/>
</dbReference>
<dbReference type="EMBL" id="PDDX01000001">
    <property type="protein sequence ID" value="PHI28905.1"/>
    <property type="molecule type" value="Genomic_DNA"/>
</dbReference>
<dbReference type="AlphaFoldDB" id="A0A2C6DKD8"/>
<reference evidence="4" key="1">
    <citation type="submission" date="2017-09" db="EMBL/GenBank/DDBJ databases">
        <title>FDA dAtabase for Regulatory Grade micrObial Sequences (FDA-ARGOS): Supporting development and validation of Infectious Disease Dx tests.</title>
        <authorList>
            <person name="Minogue T."/>
            <person name="Wolcott M."/>
            <person name="Wasieloski L."/>
            <person name="Aguilar W."/>
            <person name="Moore D."/>
            <person name="Tallon L."/>
            <person name="Sadzewicz L."/>
            <person name="Ott S."/>
            <person name="Zhao X."/>
            <person name="Nagaraj S."/>
            <person name="Vavikolanu K."/>
            <person name="Aluvathingal J."/>
            <person name="Nadendla S."/>
            <person name="Sichtig H."/>
        </authorList>
    </citation>
    <scope>NUCLEOTIDE SEQUENCE [LARGE SCALE GENOMIC DNA]</scope>
    <source>
        <strain evidence="4">FDAARGOS_387</strain>
    </source>
</reference>
<evidence type="ECO:0000313" key="3">
    <source>
        <dbReference type="EMBL" id="PHI28905.1"/>
    </source>
</evidence>
<gene>
    <name evidence="3" type="ORF">CRN84_06060</name>
</gene>
<dbReference type="InterPro" id="IPR004341">
    <property type="entry name" value="CAT_RNA-bd_dom"/>
</dbReference>
<sequence length="280" mass="32993">MKIKKILNNSVILSLDSNDKEIIVMGRGIAYAKKVGDDVDPEQITKKFILSSMEYPQRILDLFSDVPLECIELTNSIIQHAKQKISIELHDSLYISILDHIRASIERYKEGITLNNKLLWEIKNFYKDEFEIGLYALQLIEETYNIKMQEDEAGFIALHIVSSETNDDIHQTYEVTNFIQNITNIVKYYFNIEYDSQSLGYYRFITHLKFFATRLFSQSEGDNRPLESDLLDMIKEKYVRPYLCSLKIKKYIEEKYQHSLDNDEILYLCIHIAKITERKD</sequence>
<dbReference type="Gene3D" id="2.30.24.10">
    <property type="entry name" value="CAT RNA-binding domain"/>
    <property type="match status" value="1"/>
</dbReference>
<dbReference type="OrthoDB" id="9813552at2"/>
<dbReference type="InterPro" id="IPR036634">
    <property type="entry name" value="PRD_sf"/>
</dbReference>
<dbReference type="SMART" id="SM01061">
    <property type="entry name" value="CAT_RBD"/>
    <property type="match status" value="1"/>
</dbReference>
<dbReference type="InterPro" id="IPR036650">
    <property type="entry name" value="CAT_RNA-bd_dom_sf"/>
</dbReference>
<dbReference type="PANTHER" id="PTHR30185">
    <property type="entry name" value="CRYPTIC BETA-GLUCOSIDE BGL OPERON ANTITERMINATOR"/>
    <property type="match status" value="1"/>
</dbReference>